<dbReference type="Pfam" id="PF13550">
    <property type="entry name" value="Phage-tail_3"/>
    <property type="match status" value="1"/>
</dbReference>
<dbReference type="InterPro" id="IPR032876">
    <property type="entry name" value="J_dom"/>
</dbReference>
<comment type="caution">
    <text evidence="4">The sequence shown here is derived from an EMBL/GenBank/DDBJ whole genome shotgun (WGS) entry which is preliminary data.</text>
</comment>
<evidence type="ECO:0000313" key="5">
    <source>
        <dbReference type="Proteomes" id="UP000294881"/>
    </source>
</evidence>
<keyword evidence="5" id="KW-1185">Reference proteome</keyword>
<dbReference type="InterPro" id="IPR025195">
    <property type="entry name" value="GTA_TIM_dom"/>
</dbReference>
<dbReference type="CDD" id="cd19607">
    <property type="entry name" value="GTA_TIM-barrel-like"/>
    <property type="match status" value="1"/>
</dbReference>
<dbReference type="OrthoDB" id="8445115at2"/>
<reference evidence="4 5" key="1">
    <citation type="submission" date="2019-03" db="EMBL/GenBank/DDBJ databases">
        <title>Genomic Encyclopedia of Type Strains, Phase IV (KMG-IV): sequencing the most valuable type-strain genomes for metagenomic binning, comparative biology and taxonomic classification.</title>
        <authorList>
            <person name="Goeker M."/>
        </authorList>
    </citation>
    <scope>NUCLEOTIDE SEQUENCE [LARGE SCALE GENOMIC DNA]</scope>
    <source>
        <strain evidence="4 5">DSM 22958</strain>
    </source>
</reference>
<gene>
    <name evidence="4" type="ORF">EV666_10460</name>
</gene>
<dbReference type="EMBL" id="SLWL01000004">
    <property type="protein sequence ID" value="TCO14108.1"/>
    <property type="molecule type" value="Genomic_DNA"/>
</dbReference>
<evidence type="ECO:0000259" key="3">
    <source>
        <dbReference type="Pfam" id="PF23666"/>
    </source>
</evidence>
<dbReference type="Pfam" id="PF23666">
    <property type="entry name" value="Rcc01698_C"/>
    <property type="match status" value="1"/>
</dbReference>
<dbReference type="Gene3D" id="3.20.20.80">
    <property type="entry name" value="Glycosidases"/>
    <property type="match status" value="1"/>
</dbReference>
<protein>
    <submittedName>
        <fullName evidence="4">Putative tail protein</fullName>
    </submittedName>
</protein>
<feature type="domain" description="GTA TIM-barrel-like" evidence="1">
    <location>
        <begin position="442"/>
        <end position="740"/>
    </location>
</feature>
<organism evidence="4 5">
    <name type="scientific">Camelimonas lactis</name>
    <dbReference type="NCBI Taxonomy" id="659006"/>
    <lineage>
        <taxon>Bacteria</taxon>
        <taxon>Pseudomonadati</taxon>
        <taxon>Pseudomonadota</taxon>
        <taxon>Alphaproteobacteria</taxon>
        <taxon>Hyphomicrobiales</taxon>
        <taxon>Chelatococcaceae</taxon>
        <taxon>Camelimonas</taxon>
    </lineage>
</organism>
<evidence type="ECO:0000259" key="1">
    <source>
        <dbReference type="Pfam" id="PF13547"/>
    </source>
</evidence>
<dbReference type="InterPro" id="IPR056490">
    <property type="entry name" value="Rcc01698_C"/>
</dbReference>
<dbReference type="SUPFAM" id="SSF51445">
    <property type="entry name" value="(Trans)glycosidases"/>
    <property type="match status" value="1"/>
</dbReference>
<evidence type="ECO:0000313" key="4">
    <source>
        <dbReference type="EMBL" id="TCO14108.1"/>
    </source>
</evidence>
<dbReference type="Pfam" id="PF13547">
    <property type="entry name" value="GTA_TIM"/>
    <property type="match status" value="1"/>
</dbReference>
<feature type="domain" description="Rcc01698-like C-terminal" evidence="3">
    <location>
        <begin position="1054"/>
        <end position="1158"/>
    </location>
</feature>
<evidence type="ECO:0000259" key="2">
    <source>
        <dbReference type="Pfam" id="PF13550"/>
    </source>
</evidence>
<dbReference type="InterPro" id="IPR017853">
    <property type="entry name" value="GH"/>
</dbReference>
<dbReference type="Proteomes" id="UP000294881">
    <property type="component" value="Unassembled WGS sequence"/>
</dbReference>
<proteinExistence type="predicted"/>
<sequence length="1315" mass="138722">MATLVLQVAGGAMGAAVAGPAGAIAGRALGALAGSAVDSSLLSALDGRKATAAPALTDVPGLTSTEGAPIPKVYGRARIGGQLIWATRIERVASFSSARSGAGGKGALSDAGSGADQTWSYFANLAVGLCEGPIAFVRRVWADGDELDLATVTMRMHAGAADQQADPLIVAKEGPSDAPAYRGLAYVVFERLPLADFGNRIPQFSFEVVRPVNGLCAMIRAVDLIPGSTEYGYDPLWRVQTPAEGVSAPENRHQLHGPTDIAASLDALQALCPNLQRVALVVSWFGDDLRAGDCSIAPRVERHDKPATGDPWMVSGEARALTRPVSLIDGRPAYGGTPSDAAVIRIIQELAARGLAVTLYPFVMMDIAPGNGRADPRNPGSEQAPFPWRGRMTCHPGPDVAGTPDGSAAAAAQVARFFGDAAPEEFTPYFATVVFSGAPQCSYRRFILHYAALAALAGGVEAFVIGSEFVGLTRVRGAAGYPAAEQFAALAGDVRAVLGAGCKLVYAADWTEYGAHVRNGGADVDFPLDVVWASPHIDAVGVDYYPPFSDWRDGAGHADAGLAGSVYDLDYLTGQLGAGEAFDWYYASGSDRAAQVRSPIVDGEWGKPWIYRAKDLVGWWSNPHLRRAGGVEIGPTAWVPAGKPIWLTEIGVPAVDKGTNGPNVFPDPKSSENAAPPFSLGFRDDLMQMRGVQAIIRRFDPAFGANDGWNPVSPLYGGRMVDPSRIYVWAWDARPFPAFPAMSGVWGDAANWGCGHWLTGRLEGVEVAALLRQMLVDFGVGDPDAPVGAVEVDGYLDGYVVDRPMSAREALQPLCDLYGCQAAVSGGTVRFCGPSGAISAWFTADDLFPDDDGAPWLLTRAQESELPREARIGFTDGDGDYRRAAATSHRLAGFSQRAAAADVPAVTHRGAAQRLADIWLQRLWQARDHISLRISPRSLALEPGDVIAVAIDGLWRTWRITRIVDGACRALEAEAIALTLPDGAGAPWRPTARPSPPLPGPPLALALDLPAALAQPEPLQYLAAFADPWPGTLAVWRSADGGHFDHVGQIAAPAMAGRTTTPLPPGPLWRFDHVNAFTAVIRGGAIASVDDAALFGGANMFALLDDSGLAEILAAGRVELVGEADQGGRMWRFSRLLRGLGGSESTAARLLPPGARIVALDRALTPLTSDLNDLGRTMRYRVGPAGHDHGDGAFQELVAVPSALALRPLAPVHIRARRGPEGVLIRFVRRSRLLADAWGETEPPLGEAFERYDIDIHVGDGVKRTLSGDAPAILYPAAAELADFGAAQATLDLAVMQISAVAGRGFPARAIVTIS</sequence>
<accession>A0A4V2RXI5</accession>
<name>A0A4V2RXI5_9HYPH</name>
<dbReference type="RefSeq" id="WP_132004825.1">
    <property type="nucleotide sequence ID" value="NZ_JBHUNN010000002.1"/>
</dbReference>
<feature type="domain" description="Tip attachment protein J" evidence="2">
    <location>
        <begin position="802"/>
        <end position="964"/>
    </location>
</feature>